<comment type="caution">
    <text evidence="2">The sequence shown here is derived from an EMBL/GenBank/DDBJ whole genome shotgun (WGS) entry which is preliminary data.</text>
</comment>
<reference evidence="2" key="1">
    <citation type="journal article" date="2023" name="Science">
        <title>Genome structures resolve the early diversification of teleost fishes.</title>
        <authorList>
            <person name="Parey E."/>
            <person name="Louis A."/>
            <person name="Montfort J."/>
            <person name="Bouchez O."/>
            <person name="Roques C."/>
            <person name="Iampietro C."/>
            <person name="Lluch J."/>
            <person name="Castinel A."/>
            <person name="Donnadieu C."/>
            <person name="Desvignes T."/>
            <person name="Floi Bucao C."/>
            <person name="Jouanno E."/>
            <person name="Wen M."/>
            <person name="Mejri S."/>
            <person name="Dirks R."/>
            <person name="Jansen H."/>
            <person name="Henkel C."/>
            <person name="Chen W.J."/>
            <person name="Zahm M."/>
            <person name="Cabau C."/>
            <person name="Klopp C."/>
            <person name="Thompson A.W."/>
            <person name="Robinson-Rechavi M."/>
            <person name="Braasch I."/>
            <person name="Lecointre G."/>
            <person name="Bobe J."/>
            <person name="Postlethwait J.H."/>
            <person name="Berthelot C."/>
            <person name="Roest Crollius H."/>
            <person name="Guiguen Y."/>
        </authorList>
    </citation>
    <scope>NUCLEOTIDE SEQUENCE</scope>
    <source>
        <strain evidence="2">NC1722</strain>
    </source>
</reference>
<organism evidence="2 3">
    <name type="scientific">Aldrovandia affinis</name>
    <dbReference type="NCBI Taxonomy" id="143900"/>
    <lineage>
        <taxon>Eukaryota</taxon>
        <taxon>Metazoa</taxon>
        <taxon>Chordata</taxon>
        <taxon>Craniata</taxon>
        <taxon>Vertebrata</taxon>
        <taxon>Euteleostomi</taxon>
        <taxon>Actinopterygii</taxon>
        <taxon>Neopterygii</taxon>
        <taxon>Teleostei</taxon>
        <taxon>Notacanthiformes</taxon>
        <taxon>Halosauridae</taxon>
        <taxon>Aldrovandia</taxon>
    </lineage>
</organism>
<gene>
    <name evidence="2" type="ORF">AAFF_G00285830</name>
</gene>
<protein>
    <submittedName>
        <fullName evidence="2">Uncharacterized protein</fullName>
    </submittedName>
</protein>
<dbReference type="EMBL" id="JAINUG010000004">
    <property type="protein sequence ID" value="KAJ8417356.1"/>
    <property type="molecule type" value="Genomic_DNA"/>
</dbReference>
<keyword evidence="3" id="KW-1185">Reference proteome</keyword>
<evidence type="ECO:0000313" key="2">
    <source>
        <dbReference type="EMBL" id="KAJ8417356.1"/>
    </source>
</evidence>
<dbReference type="Proteomes" id="UP001221898">
    <property type="component" value="Unassembled WGS sequence"/>
</dbReference>
<evidence type="ECO:0000313" key="3">
    <source>
        <dbReference type="Proteomes" id="UP001221898"/>
    </source>
</evidence>
<feature type="region of interest" description="Disordered" evidence="1">
    <location>
        <begin position="79"/>
        <end position="99"/>
    </location>
</feature>
<evidence type="ECO:0000256" key="1">
    <source>
        <dbReference type="SAM" id="MobiDB-lite"/>
    </source>
</evidence>
<accession>A0AAD7X169</accession>
<dbReference type="AlphaFoldDB" id="A0AAD7X169"/>
<name>A0AAD7X169_9TELE</name>
<proteinExistence type="predicted"/>
<sequence>MSKSSTTHAIPCSPVQLILKNVRNFHRQTPGTGLELGLSSHCGLFVQLALHGESPENESLVLQGSHLLLMQAVSQLRTRSLESDSNAQEHRHLDWGVAL</sequence>